<proteinExistence type="predicted"/>
<feature type="compositionally biased region" description="Pro residues" evidence="1">
    <location>
        <begin position="71"/>
        <end position="80"/>
    </location>
</feature>
<feature type="compositionally biased region" description="Basic residues" evidence="1">
    <location>
        <begin position="320"/>
        <end position="338"/>
    </location>
</feature>
<feature type="region of interest" description="Disordered" evidence="1">
    <location>
        <begin position="317"/>
        <end position="355"/>
    </location>
</feature>
<dbReference type="Proteomes" id="UP000245956">
    <property type="component" value="Unassembled WGS sequence"/>
</dbReference>
<gene>
    <name evidence="2" type="ORF">PCL_04124</name>
</gene>
<accession>A0A2U3ER05</accession>
<evidence type="ECO:0000256" key="1">
    <source>
        <dbReference type="SAM" id="MobiDB-lite"/>
    </source>
</evidence>
<dbReference type="EMBL" id="LCWV01000001">
    <property type="protein sequence ID" value="PWI76930.1"/>
    <property type="molecule type" value="Genomic_DNA"/>
</dbReference>
<evidence type="ECO:0000313" key="2">
    <source>
        <dbReference type="EMBL" id="PWI76930.1"/>
    </source>
</evidence>
<feature type="region of interest" description="Disordered" evidence="1">
    <location>
        <begin position="221"/>
        <end position="293"/>
    </location>
</feature>
<comment type="caution">
    <text evidence="2">The sequence shown here is derived from an EMBL/GenBank/DDBJ whole genome shotgun (WGS) entry which is preliminary data.</text>
</comment>
<feature type="region of interest" description="Disordered" evidence="1">
    <location>
        <begin position="129"/>
        <end position="154"/>
    </location>
</feature>
<evidence type="ECO:0000313" key="3">
    <source>
        <dbReference type="Proteomes" id="UP000245956"/>
    </source>
</evidence>
<reference evidence="2 3" key="1">
    <citation type="journal article" date="2016" name="Front. Microbiol.">
        <title>Genome and transcriptome sequences reveal the specific parasitism of the nematophagous Purpureocillium lilacinum 36-1.</title>
        <authorList>
            <person name="Xie J."/>
            <person name="Li S."/>
            <person name="Mo C."/>
            <person name="Xiao X."/>
            <person name="Peng D."/>
            <person name="Wang G."/>
            <person name="Xiao Y."/>
        </authorList>
    </citation>
    <scope>NUCLEOTIDE SEQUENCE [LARGE SCALE GENOMIC DNA]</scope>
    <source>
        <strain evidence="2 3">36-1</strain>
    </source>
</reference>
<feature type="region of interest" description="Disordered" evidence="1">
    <location>
        <begin position="1"/>
        <end position="88"/>
    </location>
</feature>
<name>A0A2U3ER05_PURLI</name>
<dbReference type="AlphaFoldDB" id="A0A2U3ER05"/>
<feature type="compositionally biased region" description="Low complexity" evidence="1">
    <location>
        <begin position="344"/>
        <end position="355"/>
    </location>
</feature>
<feature type="compositionally biased region" description="Basic and acidic residues" evidence="1">
    <location>
        <begin position="138"/>
        <end position="148"/>
    </location>
</feature>
<organism evidence="2 3">
    <name type="scientific">Purpureocillium lilacinum</name>
    <name type="common">Paecilomyces lilacinus</name>
    <dbReference type="NCBI Taxonomy" id="33203"/>
    <lineage>
        <taxon>Eukaryota</taxon>
        <taxon>Fungi</taxon>
        <taxon>Dikarya</taxon>
        <taxon>Ascomycota</taxon>
        <taxon>Pezizomycotina</taxon>
        <taxon>Sordariomycetes</taxon>
        <taxon>Hypocreomycetidae</taxon>
        <taxon>Hypocreales</taxon>
        <taxon>Ophiocordycipitaceae</taxon>
        <taxon>Purpureocillium</taxon>
    </lineage>
</organism>
<protein>
    <submittedName>
        <fullName evidence="2">Uncharacterized protein</fullName>
    </submittedName>
</protein>
<sequence length="394" mass="42700">MPATAACCPAGVTELDAREPQPPSLLGTGSPVVPQCLAPARAARQPPPQGTGTRRADSEVEAARTALSPKPTTPSPPPAHPTHHLGTSAAPHRYYVGSYPLILPAHTKGHPHSSLVLVNLTRSLLVRPSPHSLLRPRPPADEQSEARRHSPSHPICPSIIHLSLNSILHPSKSSLLSTNRRPSTLLHRQRPHPLLPWRAPASRWWWSQHFLFIALAPGTGPHTQPSLQAARHRPSRDVTQATKAALVDGQPEPPGPERAAFNRPSPPKATATTRLEVDATQSRSERPDSATASLATSPVRIVIPALRCERDSAVPLLWPPRRRPRRPRRPRRNRRRVTKLTGNSRASPRSSPPVSTVAALAVVVTPHHLARRAVAAVVARFSPSRHLSIASSID</sequence>